<evidence type="ECO:0000259" key="2">
    <source>
        <dbReference type="Pfam" id="PF13843"/>
    </source>
</evidence>
<feature type="region of interest" description="Disordered" evidence="1">
    <location>
        <begin position="116"/>
        <end position="199"/>
    </location>
</feature>
<dbReference type="PANTHER" id="PTHR46599:SF3">
    <property type="entry name" value="PIGGYBAC TRANSPOSABLE ELEMENT-DERIVED PROTEIN 4"/>
    <property type="match status" value="1"/>
</dbReference>
<reference evidence="3" key="1">
    <citation type="submission" date="2023-04" db="EMBL/GenBank/DDBJ databases">
        <title>Phytophthora fragariaefolia NBRC 109709.</title>
        <authorList>
            <person name="Ichikawa N."/>
            <person name="Sato H."/>
            <person name="Tonouchi N."/>
        </authorList>
    </citation>
    <scope>NUCLEOTIDE SEQUENCE</scope>
    <source>
        <strain evidence="3">NBRC 109709</strain>
    </source>
</reference>
<dbReference type="PANTHER" id="PTHR46599">
    <property type="entry name" value="PIGGYBAC TRANSPOSABLE ELEMENT-DERIVED PROTEIN 4"/>
    <property type="match status" value="1"/>
</dbReference>
<gene>
    <name evidence="3" type="ORF">Pfra01_000838600</name>
</gene>
<dbReference type="InterPro" id="IPR029526">
    <property type="entry name" value="PGBD"/>
</dbReference>
<proteinExistence type="predicted"/>
<accession>A0A9W6X8H7</accession>
<evidence type="ECO:0000313" key="3">
    <source>
        <dbReference type="EMBL" id="GMF33620.1"/>
    </source>
</evidence>
<dbReference type="Proteomes" id="UP001165121">
    <property type="component" value="Unassembled WGS sequence"/>
</dbReference>
<evidence type="ECO:0000256" key="1">
    <source>
        <dbReference type="SAM" id="MobiDB-lite"/>
    </source>
</evidence>
<dbReference type="OrthoDB" id="117306at2759"/>
<name>A0A9W6X8H7_9STRA</name>
<feature type="region of interest" description="Disordered" evidence="1">
    <location>
        <begin position="28"/>
        <end position="48"/>
    </location>
</feature>
<protein>
    <submittedName>
        <fullName evidence="3">Unnamed protein product</fullName>
    </submittedName>
</protein>
<comment type="caution">
    <text evidence="3">The sequence shown here is derived from an EMBL/GenBank/DDBJ whole genome shotgun (WGS) entry which is preliminary data.</text>
</comment>
<dbReference type="Pfam" id="PF13843">
    <property type="entry name" value="DDE_Tnp_1_7"/>
    <property type="match status" value="1"/>
</dbReference>
<keyword evidence="4" id="KW-1185">Reference proteome</keyword>
<sequence>MEFKATDRAVNPVGRAVVQYAIETGLIQDDEKSASGEESDREDSEMVRASQIDCSVALSANTVYALFGSDSEDGEVRALSQNAVGRAFELSQSDTADAVNATEQSVVIGAFQRLLSETDPDSGDDSVEETNVDRGCDDDKGPLVPRDPADVNLMKPGDPRDEYESLCSDSDYGQFSDDDDMEPVRPQSDDDGSSDDEESPHMDAAFIEALGGSLTIEQMDKDALRDLRWSVASSEFESNASCFPGLVEDTAHPIPGLRAKKDSPLELLFYFLPKSLWMRITRETNRMKWQTVDQRARFERARVPRTENMQTLRELRRRIRREDDYTPREILRVIGLLVAHMLNPTRRFSQHWAMTDDGALTAGAFGKFMSRNRCTSILRDLHFANNSKPNRQDRLWKIRDVVDVLQERFLTAWTPPNIISFDEGVLPATSRRNTTRMFMPDKPHRYGTKMFMTCDSATAYCHRFEIYVGKCRASESAEQACDHKTGAAAVIRNVNTVLVGHDRGFRVVVIDRFYSSVALAIQLLSMSVIGTVMTNRLSFDRAVVAEHKRRPRSIERGSFKFLRSVAVPTMVACLWWDRKPVHYLATGVSMAEDRIQRNLKRLGRLRSSVRSWFRKCYKSLFLGLLDLALVNAYITHKEASRLGGETPMKRYEWLNTLHKQLLQLKDEDFQTAPTPSPLARKRRRPASSGHTLVQFDDWVIVKGGIQKRRQRACKVCSLYRGELKKSFQTTYYCPDCSKGDAKFFLCGKARRGGDRTCFQVWHEEFACGAEIPAHLGKRVVLRRTPKSIGIRKKTRREILRDDNEEGVDENVL</sequence>
<organism evidence="3 4">
    <name type="scientific">Phytophthora fragariaefolia</name>
    <dbReference type="NCBI Taxonomy" id="1490495"/>
    <lineage>
        <taxon>Eukaryota</taxon>
        <taxon>Sar</taxon>
        <taxon>Stramenopiles</taxon>
        <taxon>Oomycota</taxon>
        <taxon>Peronosporomycetes</taxon>
        <taxon>Peronosporales</taxon>
        <taxon>Peronosporaceae</taxon>
        <taxon>Phytophthora</taxon>
    </lineage>
</organism>
<feature type="compositionally biased region" description="Basic and acidic residues" evidence="1">
    <location>
        <begin position="131"/>
        <end position="141"/>
    </location>
</feature>
<dbReference type="AlphaFoldDB" id="A0A9W6X8H7"/>
<dbReference type="EMBL" id="BSXT01000753">
    <property type="protein sequence ID" value="GMF33620.1"/>
    <property type="molecule type" value="Genomic_DNA"/>
</dbReference>
<feature type="domain" description="PiggyBac transposable element-derived protein" evidence="2">
    <location>
        <begin position="263"/>
        <end position="600"/>
    </location>
</feature>
<feature type="compositionally biased region" description="Acidic residues" evidence="1">
    <location>
        <begin position="189"/>
        <end position="198"/>
    </location>
</feature>
<feature type="compositionally biased region" description="Acidic residues" evidence="1">
    <location>
        <begin position="118"/>
        <end position="130"/>
    </location>
</feature>
<evidence type="ECO:0000313" key="4">
    <source>
        <dbReference type="Proteomes" id="UP001165121"/>
    </source>
</evidence>